<reference evidence="13" key="1">
    <citation type="submission" date="2016-06" db="UniProtKB">
        <authorList>
            <consortium name="WormBaseParasite"/>
        </authorList>
    </citation>
    <scope>IDENTIFICATION</scope>
</reference>
<feature type="transmembrane region" description="Helical" evidence="9">
    <location>
        <begin position="446"/>
        <end position="465"/>
    </location>
</feature>
<feature type="transmembrane region" description="Helical" evidence="9">
    <location>
        <begin position="298"/>
        <end position="322"/>
    </location>
</feature>
<feature type="transmembrane region" description="Helical" evidence="9">
    <location>
        <begin position="144"/>
        <end position="166"/>
    </location>
</feature>
<dbReference type="SUPFAM" id="SSF161093">
    <property type="entry name" value="MgtE membrane domain-like"/>
    <property type="match status" value="2"/>
</dbReference>
<dbReference type="PANTHER" id="PTHR16228:SF7">
    <property type="entry name" value="SLC41A_MGTE INTEGRAL MEMBRANE DOMAIN-CONTAINING PROTEIN"/>
    <property type="match status" value="1"/>
</dbReference>
<comment type="similarity">
    <text evidence="2">Belongs to the SLC41A transporter family.</text>
</comment>
<reference evidence="11 12" key="2">
    <citation type="submission" date="2018-11" db="EMBL/GenBank/DDBJ databases">
        <authorList>
            <consortium name="Pathogen Informatics"/>
        </authorList>
    </citation>
    <scope>NUCLEOTIDE SEQUENCE [LARGE SCALE GENOMIC DNA]</scope>
</reference>
<evidence type="ECO:0000256" key="2">
    <source>
        <dbReference type="ARBA" id="ARBA00009749"/>
    </source>
</evidence>
<dbReference type="FunFam" id="1.10.357.20:FF:000001">
    <property type="entry name" value="Solute carrier family 41 member 2"/>
    <property type="match status" value="1"/>
</dbReference>
<dbReference type="GO" id="GO:0005886">
    <property type="term" value="C:plasma membrane"/>
    <property type="evidence" value="ECO:0007669"/>
    <property type="project" value="TreeGrafter"/>
</dbReference>
<dbReference type="Pfam" id="PF01769">
    <property type="entry name" value="MgtE"/>
    <property type="match status" value="2"/>
</dbReference>
<evidence type="ECO:0000256" key="5">
    <source>
        <dbReference type="ARBA" id="ARBA00022842"/>
    </source>
</evidence>
<evidence type="ECO:0000256" key="1">
    <source>
        <dbReference type="ARBA" id="ARBA00004141"/>
    </source>
</evidence>
<keyword evidence="12" id="KW-1185">Reference proteome</keyword>
<evidence type="ECO:0000256" key="9">
    <source>
        <dbReference type="SAM" id="Phobius"/>
    </source>
</evidence>
<dbReference type="Proteomes" id="UP000267606">
    <property type="component" value="Unassembled WGS sequence"/>
</dbReference>
<dbReference type="InterPro" id="IPR006667">
    <property type="entry name" value="SLC41_membr_dom"/>
</dbReference>
<dbReference type="EMBL" id="UZAJ01000327">
    <property type="protein sequence ID" value="VDO27219.1"/>
    <property type="molecule type" value="Genomic_DNA"/>
</dbReference>
<protein>
    <submittedName>
        <fullName evidence="13">Divalent cation transporter</fullName>
    </submittedName>
</protein>
<evidence type="ECO:0000313" key="11">
    <source>
        <dbReference type="EMBL" id="VDO27219.1"/>
    </source>
</evidence>
<keyword evidence="6 9" id="KW-1133">Transmembrane helix</keyword>
<name>A0A183H013_9BILA</name>
<feature type="transmembrane region" description="Helical" evidence="9">
    <location>
        <begin position="218"/>
        <end position="248"/>
    </location>
</feature>
<comment type="subcellular location">
    <subcellularLocation>
        <location evidence="1">Membrane</location>
        <topology evidence="1">Multi-pass membrane protein</topology>
    </subcellularLocation>
</comment>
<evidence type="ECO:0000313" key="13">
    <source>
        <dbReference type="WBParaSite" id="OFLC_0000082201-mRNA-1"/>
    </source>
</evidence>
<keyword evidence="7" id="KW-0406">Ion transport</keyword>
<keyword evidence="5" id="KW-0460">Magnesium</keyword>
<feature type="transmembrane region" description="Helical" evidence="9">
    <location>
        <begin position="363"/>
        <end position="381"/>
    </location>
</feature>
<feature type="transmembrane region" description="Helical" evidence="9">
    <location>
        <begin position="329"/>
        <end position="351"/>
    </location>
</feature>
<dbReference type="InterPro" id="IPR036739">
    <property type="entry name" value="SLC41_membr_dom_sf"/>
</dbReference>
<dbReference type="PANTHER" id="PTHR16228">
    <property type="entry name" value="DIVALENT CATION TRANSPORTER SOLUTE CARRIER FAMILY 41"/>
    <property type="match status" value="1"/>
</dbReference>
<feature type="domain" description="SLC41A/MgtE integral membrane" evidence="10">
    <location>
        <begin position="395"/>
        <end position="544"/>
    </location>
</feature>
<evidence type="ECO:0000256" key="7">
    <source>
        <dbReference type="ARBA" id="ARBA00023065"/>
    </source>
</evidence>
<feature type="domain" description="SLC41A/MgtE integral membrane" evidence="10">
    <location>
        <begin position="185"/>
        <end position="316"/>
    </location>
</feature>
<gene>
    <name evidence="11" type="ORF">OFLC_LOCUS823</name>
</gene>
<dbReference type="InterPro" id="IPR045349">
    <property type="entry name" value="SLC41A1-3"/>
</dbReference>
<dbReference type="GO" id="GO:0008324">
    <property type="term" value="F:monoatomic cation transmembrane transporter activity"/>
    <property type="evidence" value="ECO:0007669"/>
    <property type="project" value="InterPro"/>
</dbReference>
<accession>A0A183H013</accession>
<sequence length="558" mass="61517">MKTLKIIHYRIEVQQNTLSELLSQVKRRRFRSENKEETNVAMIDSKLDGLRANFELNSMAASFDGPLWCKHEVTGSKLSSDVVADSIPMLRKMGEVLNSKNAKGESNLAFSSGDSIQAASDEDFSFTHANVLDSSLSTASSCSLFLQILFPFVPAGLGMVLAGFVLDIVQHWNLFVEVPETFILVPALLGLKGNLEMTFASRLSTLANIGRINSRLQIVIIANLALIQVQAIVVAFLASGFAVMLAWIPKGQIDWSHACLLCASSLATASLTSLVLSMAVICVVLISRNFAINPDNIATPIAASLGDLTTLGALSLLGSIFLQAHLNETWLNVGVIVTFMIATPFWTYLARRDEDTTDVLENGWSPIIFSMLISSAGGFMLESTIKQFPKIAVFQPVINGVGGNLAAIQASRLATFYHQHYSFGTLTEDLLRHFSFKRAFLSDGKCRCAFSSCVIIICGSLPYLLQLGHTDFAQREYSTIWTIFYWHIYFCSINTGSFQVLLLLYVCQLLVAFLWSLEVDPDCAAIPYLTALGDLFGTFLLFLIFASLSWFSQDQDFR</sequence>
<feature type="transmembrane region" description="Helical" evidence="9">
    <location>
        <begin position="500"/>
        <end position="517"/>
    </location>
</feature>
<feature type="transmembrane region" description="Helical" evidence="9">
    <location>
        <begin position="260"/>
        <end position="286"/>
    </location>
</feature>
<organism evidence="13">
    <name type="scientific">Onchocerca flexuosa</name>
    <dbReference type="NCBI Taxonomy" id="387005"/>
    <lineage>
        <taxon>Eukaryota</taxon>
        <taxon>Metazoa</taxon>
        <taxon>Ecdysozoa</taxon>
        <taxon>Nematoda</taxon>
        <taxon>Chromadorea</taxon>
        <taxon>Rhabditida</taxon>
        <taxon>Spirurina</taxon>
        <taxon>Spiruromorpha</taxon>
        <taxon>Filarioidea</taxon>
        <taxon>Onchocercidae</taxon>
        <taxon>Onchocerca</taxon>
    </lineage>
</organism>
<evidence type="ECO:0000256" key="6">
    <source>
        <dbReference type="ARBA" id="ARBA00022989"/>
    </source>
</evidence>
<evidence type="ECO:0000259" key="10">
    <source>
        <dbReference type="Pfam" id="PF01769"/>
    </source>
</evidence>
<feature type="transmembrane region" description="Helical" evidence="9">
    <location>
        <begin position="529"/>
        <end position="551"/>
    </location>
</feature>
<keyword evidence="4 9" id="KW-0812">Transmembrane</keyword>
<evidence type="ECO:0000256" key="8">
    <source>
        <dbReference type="ARBA" id="ARBA00023136"/>
    </source>
</evidence>
<dbReference type="AlphaFoldDB" id="A0A183H013"/>
<evidence type="ECO:0000256" key="3">
    <source>
        <dbReference type="ARBA" id="ARBA00022448"/>
    </source>
</evidence>
<dbReference type="Gene3D" id="1.10.357.20">
    <property type="entry name" value="SLC41 divalent cation transporters, integral membrane domain"/>
    <property type="match status" value="2"/>
</dbReference>
<proteinExistence type="inferred from homology"/>
<dbReference type="WBParaSite" id="OFLC_0000082201-mRNA-1">
    <property type="protein sequence ID" value="OFLC_0000082201-mRNA-1"/>
    <property type="gene ID" value="OFLC_0000082201"/>
</dbReference>
<keyword evidence="3" id="KW-0813">Transport</keyword>
<keyword evidence="8 9" id="KW-0472">Membrane</keyword>
<evidence type="ECO:0000313" key="12">
    <source>
        <dbReference type="Proteomes" id="UP000267606"/>
    </source>
</evidence>
<evidence type="ECO:0000256" key="4">
    <source>
        <dbReference type="ARBA" id="ARBA00022692"/>
    </source>
</evidence>